<reference evidence="1 2" key="1">
    <citation type="journal article" date="2019" name="Commun. Biol.">
        <title>The bagworm genome reveals a unique fibroin gene that provides high tensile strength.</title>
        <authorList>
            <person name="Kono N."/>
            <person name="Nakamura H."/>
            <person name="Ohtoshi R."/>
            <person name="Tomita M."/>
            <person name="Numata K."/>
            <person name="Arakawa K."/>
        </authorList>
    </citation>
    <scope>NUCLEOTIDE SEQUENCE [LARGE SCALE GENOMIC DNA]</scope>
</reference>
<accession>A0A4C1Y3T7</accession>
<protein>
    <submittedName>
        <fullName evidence="1">Uncharacterized protein</fullName>
    </submittedName>
</protein>
<organism evidence="1 2">
    <name type="scientific">Eumeta variegata</name>
    <name type="common">Bagworm moth</name>
    <name type="synonym">Eumeta japonica</name>
    <dbReference type="NCBI Taxonomy" id="151549"/>
    <lineage>
        <taxon>Eukaryota</taxon>
        <taxon>Metazoa</taxon>
        <taxon>Ecdysozoa</taxon>
        <taxon>Arthropoda</taxon>
        <taxon>Hexapoda</taxon>
        <taxon>Insecta</taxon>
        <taxon>Pterygota</taxon>
        <taxon>Neoptera</taxon>
        <taxon>Endopterygota</taxon>
        <taxon>Lepidoptera</taxon>
        <taxon>Glossata</taxon>
        <taxon>Ditrysia</taxon>
        <taxon>Tineoidea</taxon>
        <taxon>Psychidae</taxon>
        <taxon>Oiketicinae</taxon>
        <taxon>Eumeta</taxon>
    </lineage>
</organism>
<name>A0A4C1Y3T7_EUMVA</name>
<proteinExistence type="predicted"/>
<dbReference type="AlphaFoldDB" id="A0A4C1Y3T7"/>
<evidence type="ECO:0000313" key="2">
    <source>
        <dbReference type="Proteomes" id="UP000299102"/>
    </source>
</evidence>
<dbReference type="EMBL" id="BGZK01001033">
    <property type="protein sequence ID" value="GBP69197.1"/>
    <property type="molecule type" value="Genomic_DNA"/>
</dbReference>
<gene>
    <name evidence="1" type="ORF">EVAR_54156_1</name>
</gene>
<dbReference type="Proteomes" id="UP000299102">
    <property type="component" value="Unassembled WGS sequence"/>
</dbReference>
<keyword evidence="2" id="KW-1185">Reference proteome</keyword>
<sequence>MADFLFAHAFRAKIVVASMSYRIGRCVRSQARCCRAGSRPGCDCNEKQTRTLRACRGRSTSRARAAESASALFTNIDACGQRAMRVTVPYEPVAV</sequence>
<comment type="caution">
    <text evidence="1">The sequence shown here is derived from an EMBL/GenBank/DDBJ whole genome shotgun (WGS) entry which is preliminary data.</text>
</comment>
<evidence type="ECO:0000313" key="1">
    <source>
        <dbReference type="EMBL" id="GBP69197.1"/>
    </source>
</evidence>